<feature type="domain" description="Tetracyclin repressor-like C-terminal group 31" evidence="1">
    <location>
        <begin position="47"/>
        <end position="160"/>
    </location>
</feature>
<dbReference type="Pfam" id="PF17940">
    <property type="entry name" value="TetR_C_31"/>
    <property type="match status" value="1"/>
</dbReference>
<dbReference type="STRING" id="153971.AWC19_25335"/>
<dbReference type="AlphaFoldDB" id="A0A1X1ZZF3"/>
<organism evidence="2 3">
    <name type="scientific">Mycobacterium palustre</name>
    <dbReference type="NCBI Taxonomy" id="153971"/>
    <lineage>
        <taxon>Bacteria</taxon>
        <taxon>Bacillati</taxon>
        <taxon>Actinomycetota</taxon>
        <taxon>Actinomycetes</taxon>
        <taxon>Mycobacteriales</taxon>
        <taxon>Mycobacteriaceae</taxon>
        <taxon>Mycobacterium</taxon>
        <taxon>Mycobacterium simiae complex</taxon>
    </lineage>
</organism>
<evidence type="ECO:0000259" key="1">
    <source>
        <dbReference type="Pfam" id="PF17940"/>
    </source>
</evidence>
<evidence type="ECO:0000313" key="2">
    <source>
        <dbReference type="EMBL" id="ORW32684.1"/>
    </source>
</evidence>
<evidence type="ECO:0000313" key="3">
    <source>
        <dbReference type="Proteomes" id="UP000193529"/>
    </source>
</evidence>
<reference evidence="2 3" key="1">
    <citation type="submission" date="2016-01" db="EMBL/GenBank/DDBJ databases">
        <title>The new phylogeny of the genus Mycobacterium.</title>
        <authorList>
            <person name="Tarcisio F."/>
            <person name="Conor M."/>
            <person name="Antonella G."/>
            <person name="Elisabetta G."/>
            <person name="Giulia F.S."/>
            <person name="Sara T."/>
            <person name="Anna F."/>
            <person name="Clotilde B."/>
            <person name="Roberto B."/>
            <person name="Veronica D.S."/>
            <person name="Fabio R."/>
            <person name="Monica P."/>
            <person name="Olivier J."/>
            <person name="Enrico T."/>
            <person name="Nicola S."/>
        </authorList>
    </citation>
    <scope>NUCLEOTIDE SEQUENCE [LARGE SCALE GENOMIC DNA]</scope>
    <source>
        <strain evidence="2 3">DSM 44572</strain>
    </source>
</reference>
<comment type="caution">
    <text evidence="2">The sequence shown here is derived from an EMBL/GenBank/DDBJ whole genome shotgun (WGS) entry which is preliminary data.</text>
</comment>
<gene>
    <name evidence="2" type="ORF">AWC19_25335</name>
</gene>
<sequence length="175" mass="19204">MPDGTTSVHFRTRKALIYAIAARVAELDMREFVSATDATHDAADSTDLMLSRLADLAMKSAEEPALSRTKARFELLMQAPRDPELMEIFRENTMRFAAMSLEAVAQLQPAGASPDPTLINDQAFAITTFIAGLQIGYVYGGERAMASAEKIDDYLHAVIEGVANRHQKNRFPAKG</sequence>
<name>A0A1X1ZZF3_9MYCO</name>
<proteinExistence type="predicted"/>
<dbReference type="InterPro" id="IPR041583">
    <property type="entry name" value="TetR_C_31"/>
</dbReference>
<dbReference type="Gene3D" id="1.10.357.10">
    <property type="entry name" value="Tetracycline Repressor, domain 2"/>
    <property type="match status" value="1"/>
</dbReference>
<dbReference type="InterPro" id="IPR036271">
    <property type="entry name" value="Tet_transcr_reg_TetR-rel_C_sf"/>
</dbReference>
<dbReference type="SUPFAM" id="SSF48498">
    <property type="entry name" value="Tetracyclin repressor-like, C-terminal domain"/>
    <property type="match status" value="1"/>
</dbReference>
<dbReference type="Proteomes" id="UP000193529">
    <property type="component" value="Unassembled WGS sequence"/>
</dbReference>
<dbReference type="EMBL" id="LQPJ01000023">
    <property type="protein sequence ID" value="ORW32684.1"/>
    <property type="molecule type" value="Genomic_DNA"/>
</dbReference>
<keyword evidence="3" id="KW-1185">Reference proteome</keyword>
<protein>
    <recommendedName>
        <fullName evidence="1">Tetracyclin repressor-like C-terminal group 31 domain-containing protein</fullName>
    </recommendedName>
</protein>
<accession>A0A1X1ZZF3</accession>